<keyword evidence="1" id="KW-1133">Transmembrane helix</keyword>
<dbReference type="EMBL" id="CAEZSN010000085">
    <property type="protein sequence ID" value="CAB4545960.1"/>
    <property type="molecule type" value="Genomic_DNA"/>
</dbReference>
<organism evidence="2">
    <name type="scientific">freshwater metagenome</name>
    <dbReference type="NCBI Taxonomy" id="449393"/>
    <lineage>
        <taxon>unclassified sequences</taxon>
        <taxon>metagenomes</taxon>
        <taxon>ecological metagenomes</taxon>
    </lineage>
</organism>
<name>A0A6J6C3S0_9ZZZZ</name>
<evidence type="ECO:0000256" key="1">
    <source>
        <dbReference type="SAM" id="Phobius"/>
    </source>
</evidence>
<dbReference type="AlphaFoldDB" id="A0A6J6C3S0"/>
<sequence length="113" mass="12309">MELRKPLIASGIAAAGLTYLLAVPNQYKIPCAFNYATGLQCPGCGLTRASMAILRGDFQTAFNFNQLVFFVPLFLGALYLANRSKHAKPLRLALVIIGAIATLGFFLIRNNFI</sequence>
<feature type="transmembrane region" description="Helical" evidence="1">
    <location>
        <begin position="92"/>
        <end position="108"/>
    </location>
</feature>
<keyword evidence="1" id="KW-0812">Transmembrane</keyword>
<accession>A0A6J6C3S0</accession>
<reference evidence="2" key="1">
    <citation type="submission" date="2020-05" db="EMBL/GenBank/DDBJ databases">
        <authorList>
            <person name="Chiriac C."/>
            <person name="Salcher M."/>
            <person name="Ghai R."/>
            <person name="Kavagutti S V."/>
        </authorList>
    </citation>
    <scope>NUCLEOTIDE SEQUENCE</scope>
</reference>
<feature type="transmembrane region" description="Helical" evidence="1">
    <location>
        <begin position="61"/>
        <end position="80"/>
    </location>
</feature>
<dbReference type="Pfam" id="PF10825">
    <property type="entry name" value="DUF2752"/>
    <property type="match status" value="1"/>
</dbReference>
<evidence type="ECO:0000313" key="2">
    <source>
        <dbReference type="EMBL" id="CAB4545960.1"/>
    </source>
</evidence>
<gene>
    <name evidence="2" type="ORF">UFOPK1433_00799</name>
</gene>
<protein>
    <submittedName>
        <fullName evidence="2">Unannotated protein</fullName>
    </submittedName>
</protein>
<dbReference type="InterPro" id="IPR021215">
    <property type="entry name" value="DUF2752"/>
</dbReference>
<proteinExistence type="predicted"/>
<keyword evidence="1" id="KW-0472">Membrane</keyword>